<accession>A0A183MXL5</accession>
<reference evidence="1 2" key="1">
    <citation type="submission" date="2018-11" db="EMBL/GenBank/DDBJ databases">
        <authorList>
            <consortium name="Pathogen Informatics"/>
        </authorList>
    </citation>
    <scope>NUCLEOTIDE SEQUENCE [LARGE SCALE GENOMIC DNA]</scope>
    <source>
        <strain evidence="1 2">Zambia</strain>
    </source>
</reference>
<protein>
    <submittedName>
        <fullName evidence="1">Uncharacterized protein</fullName>
    </submittedName>
</protein>
<gene>
    <name evidence="1" type="ORF">SMRZ_LOCUS20790</name>
</gene>
<evidence type="ECO:0000313" key="1">
    <source>
        <dbReference type="EMBL" id="VDP37147.1"/>
    </source>
</evidence>
<dbReference type="AlphaFoldDB" id="A0A183MXL5"/>
<name>A0A183MXL5_9TREM</name>
<organism evidence="1 2">
    <name type="scientific">Schistosoma margrebowiei</name>
    <dbReference type="NCBI Taxonomy" id="48269"/>
    <lineage>
        <taxon>Eukaryota</taxon>
        <taxon>Metazoa</taxon>
        <taxon>Spiralia</taxon>
        <taxon>Lophotrochozoa</taxon>
        <taxon>Platyhelminthes</taxon>
        <taxon>Trematoda</taxon>
        <taxon>Digenea</taxon>
        <taxon>Strigeidida</taxon>
        <taxon>Schistosomatoidea</taxon>
        <taxon>Schistosomatidae</taxon>
        <taxon>Schistosoma</taxon>
    </lineage>
</organism>
<evidence type="ECO:0000313" key="2">
    <source>
        <dbReference type="Proteomes" id="UP000277204"/>
    </source>
</evidence>
<dbReference type="Proteomes" id="UP000277204">
    <property type="component" value="Unassembled WGS sequence"/>
</dbReference>
<sequence length="158" mass="17888">MCTQRYADNSLKICDTVHEDEIKFRKCLSCGKFHSRNSCAFSNAKCFKCGKIEHIRSVCHTTVHSAATNLKICSCDSIDLGVSNDHLSLSTTSKSSIESHSRPELNETQNPYMDFPNDSYISDEIPYKSEENMLNEPSHDWKPDAVLIDADFLFDSPR</sequence>
<keyword evidence="2" id="KW-1185">Reference proteome</keyword>
<dbReference type="EMBL" id="UZAI01018451">
    <property type="protein sequence ID" value="VDP37147.1"/>
    <property type="molecule type" value="Genomic_DNA"/>
</dbReference>
<proteinExistence type="predicted"/>